<dbReference type="Pfam" id="PF17855">
    <property type="entry name" value="MCM_lid"/>
    <property type="match status" value="1"/>
</dbReference>
<dbReference type="GO" id="GO:0003697">
    <property type="term" value="F:single-stranded DNA binding"/>
    <property type="evidence" value="ECO:0007669"/>
    <property type="project" value="TreeGrafter"/>
</dbReference>
<dbReference type="AlphaFoldDB" id="A0A2H9TLD2"/>
<dbReference type="Gene3D" id="3.40.50.300">
    <property type="entry name" value="P-loop containing nucleotide triphosphate hydrolases"/>
    <property type="match status" value="1"/>
</dbReference>
<comment type="caution">
    <text evidence="10">The sequence shown here is derived from an EMBL/GenBank/DDBJ whole genome shotgun (WGS) entry which is preliminary data.</text>
</comment>
<name>A0A2H9TLD2_9FUNG</name>
<dbReference type="Proteomes" id="UP000240830">
    <property type="component" value="Unassembled WGS sequence"/>
</dbReference>
<dbReference type="Gene3D" id="2.40.50.140">
    <property type="entry name" value="Nucleic acid-binding proteins"/>
    <property type="match status" value="1"/>
</dbReference>
<keyword evidence="10" id="KW-0378">Hydrolase</keyword>
<dbReference type="SUPFAM" id="SSF52540">
    <property type="entry name" value="P-loop containing nucleoside triphosphate hydrolases"/>
    <property type="match status" value="1"/>
</dbReference>
<dbReference type="GO" id="GO:0006279">
    <property type="term" value="P:premeiotic DNA replication"/>
    <property type="evidence" value="ECO:0007669"/>
    <property type="project" value="UniProtKB-ARBA"/>
</dbReference>
<dbReference type="InterPro" id="IPR056875">
    <property type="entry name" value="MCM8/REC_WHD"/>
</dbReference>
<evidence type="ECO:0000256" key="2">
    <source>
        <dbReference type="ARBA" id="ARBA00008010"/>
    </source>
</evidence>
<dbReference type="PRINTS" id="PR01657">
    <property type="entry name" value="MCMFAMILY"/>
</dbReference>
<dbReference type="InterPro" id="IPR041562">
    <property type="entry name" value="MCM_lid"/>
</dbReference>
<dbReference type="InterPro" id="IPR031327">
    <property type="entry name" value="MCM"/>
</dbReference>
<dbReference type="GO" id="GO:0005656">
    <property type="term" value="C:nuclear pre-replicative complex"/>
    <property type="evidence" value="ECO:0007669"/>
    <property type="project" value="UniProtKB-ARBA"/>
</dbReference>
<evidence type="ECO:0000256" key="1">
    <source>
        <dbReference type="ARBA" id="ARBA00004123"/>
    </source>
</evidence>
<organism evidence="10 11">
    <name type="scientific">Paramicrosporidium saccamoebae</name>
    <dbReference type="NCBI Taxonomy" id="1246581"/>
    <lineage>
        <taxon>Eukaryota</taxon>
        <taxon>Fungi</taxon>
        <taxon>Fungi incertae sedis</taxon>
        <taxon>Cryptomycota</taxon>
        <taxon>Cryptomycota incertae sedis</taxon>
        <taxon>Paramicrosporidium</taxon>
    </lineage>
</organism>
<keyword evidence="11" id="KW-1185">Reference proteome</keyword>
<proteinExistence type="inferred from homology"/>
<dbReference type="PANTHER" id="PTHR11630">
    <property type="entry name" value="DNA REPLICATION LICENSING FACTOR MCM FAMILY MEMBER"/>
    <property type="match status" value="1"/>
</dbReference>
<reference evidence="10 11" key="1">
    <citation type="submission" date="2016-10" db="EMBL/GenBank/DDBJ databases">
        <title>The genome of Paramicrosporidium saccamoebae is the missing link in understanding Cryptomycota and Microsporidia evolution.</title>
        <authorList>
            <person name="Quandt C.A."/>
            <person name="Beaudet D."/>
            <person name="Corsaro D."/>
            <person name="Michel R."/>
            <person name="Corradi N."/>
            <person name="James T."/>
        </authorList>
    </citation>
    <scope>NUCLEOTIDE SEQUENCE [LARGE SCALE GENOMIC DNA]</scope>
    <source>
        <strain evidence="10 11">KSL3</strain>
    </source>
</reference>
<keyword evidence="3 8" id="KW-0547">Nucleotide-binding</keyword>
<sequence>MSKSFVAERESSMTKCINLQKIKIQEMSTLDNADEEGRIPRVIDIELSSDLVDSVVPGEVVTVSGILKAGDPTDKPGPSSLYIDAVSVQKIKSMDATLGVPVKAIDVPEQRLQEIMSVANSKTTLQTLVRSFCPHIYGNELVKMGLLLGLFGGSRRSSQIDAAALSVRSDPHILVVGDPGLGKSQLLTFASLVAPRAVYVCANTSTAVGLTAAVQDGSLEAGALVLADQGCCCIDEFDKIIGDSWRSLLDVMEQQTVNVAKAGIVCTLPARTSILAAANPVGGHYSKEKSVVENLKMDSALLSRFDLIFVLLDKPNADMDKVLSEHVLGSVKSEKGQLRSATVLLTQVTQAPTTLRELLDPKHPIGTIDESLLRHYISYARQKITPRMTEEAAIILQEFYLDMRKKHIPDETLPITTRHLESMIRLSEARAKMELRNFVSAQDAHEVIELVTFCTADTVQTVSTTKIRKGSKTGGMKKFVSELIKISSRTGETEFTTQQLQALFDVLKITELPFGELLDALNENGYLLKKSTGYRLLVT</sequence>
<keyword evidence="6" id="KW-0539">Nucleus</keyword>
<keyword evidence="5 8" id="KW-0238">DNA-binding</keyword>
<keyword evidence="4 8" id="KW-0067">ATP-binding</keyword>
<dbReference type="GO" id="GO:0042555">
    <property type="term" value="C:MCM complex"/>
    <property type="evidence" value="ECO:0007669"/>
    <property type="project" value="UniProtKB-ARBA"/>
</dbReference>
<dbReference type="GO" id="GO:0005524">
    <property type="term" value="F:ATP binding"/>
    <property type="evidence" value="ECO:0007669"/>
    <property type="project" value="UniProtKB-KW"/>
</dbReference>
<dbReference type="InterPro" id="IPR001208">
    <property type="entry name" value="MCM_dom"/>
</dbReference>
<dbReference type="CDD" id="cd22247">
    <property type="entry name" value="MCM8_WHD"/>
    <property type="match status" value="1"/>
</dbReference>
<evidence type="ECO:0000313" key="11">
    <source>
        <dbReference type="Proteomes" id="UP000240830"/>
    </source>
</evidence>
<dbReference type="InterPro" id="IPR033762">
    <property type="entry name" value="MCM_OB"/>
</dbReference>
<accession>A0A2H9TLD2</accession>
<dbReference type="Pfam" id="PF25051">
    <property type="entry name" value="WHD_MCM8"/>
    <property type="match status" value="1"/>
</dbReference>
<gene>
    <name evidence="10" type="ORF">PSACC_01740</name>
</gene>
<evidence type="ECO:0000256" key="3">
    <source>
        <dbReference type="ARBA" id="ARBA00022741"/>
    </source>
</evidence>
<dbReference type="Pfam" id="PF17207">
    <property type="entry name" value="MCM_OB"/>
    <property type="match status" value="1"/>
</dbReference>
<keyword evidence="10" id="KW-0347">Helicase</keyword>
<dbReference type="OrthoDB" id="7462577at2759"/>
<dbReference type="InterPro" id="IPR027417">
    <property type="entry name" value="P-loop_NTPase"/>
</dbReference>
<dbReference type="CDD" id="cd17706">
    <property type="entry name" value="MCM"/>
    <property type="match status" value="1"/>
</dbReference>
<evidence type="ECO:0000256" key="5">
    <source>
        <dbReference type="ARBA" id="ARBA00023125"/>
    </source>
</evidence>
<dbReference type="EMBL" id="MTSL01000124">
    <property type="protein sequence ID" value="PJF18450.1"/>
    <property type="molecule type" value="Genomic_DNA"/>
</dbReference>
<comment type="similarity">
    <text evidence="2 8">Belongs to the MCM family.</text>
</comment>
<evidence type="ECO:0000256" key="7">
    <source>
        <dbReference type="ARBA" id="ARBA00042306"/>
    </source>
</evidence>
<dbReference type="GO" id="GO:0017116">
    <property type="term" value="F:single-stranded DNA helicase activity"/>
    <property type="evidence" value="ECO:0007669"/>
    <property type="project" value="TreeGrafter"/>
</dbReference>
<dbReference type="GO" id="GO:0043596">
    <property type="term" value="C:nuclear replication fork"/>
    <property type="evidence" value="ECO:0007669"/>
    <property type="project" value="UniProtKB-ARBA"/>
</dbReference>
<dbReference type="SMART" id="SM00382">
    <property type="entry name" value="AAA"/>
    <property type="match status" value="1"/>
</dbReference>
<dbReference type="Pfam" id="PF00493">
    <property type="entry name" value="MCM"/>
    <property type="match status" value="1"/>
</dbReference>
<dbReference type="GO" id="GO:0031261">
    <property type="term" value="C:DNA replication preinitiation complex"/>
    <property type="evidence" value="ECO:0007669"/>
    <property type="project" value="UniProtKB-ARBA"/>
</dbReference>
<protein>
    <recommendedName>
        <fullName evidence="7">Minichromosome maintenance 8</fullName>
    </recommendedName>
</protein>
<evidence type="ECO:0000313" key="10">
    <source>
        <dbReference type="EMBL" id="PJF18450.1"/>
    </source>
</evidence>
<feature type="domain" description="MCM C-terminal AAA(+) ATPase" evidence="9">
    <location>
        <begin position="124"/>
        <end position="327"/>
    </location>
</feature>
<evidence type="ECO:0000256" key="8">
    <source>
        <dbReference type="RuleBase" id="RU004070"/>
    </source>
</evidence>
<dbReference type="STRING" id="1246581.A0A2H9TLD2"/>
<evidence type="ECO:0000256" key="6">
    <source>
        <dbReference type="ARBA" id="ARBA00023242"/>
    </source>
</evidence>
<comment type="subcellular location">
    <subcellularLocation>
        <location evidence="1">Nucleus</location>
    </subcellularLocation>
</comment>
<dbReference type="InterPro" id="IPR012340">
    <property type="entry name" value="NA-bd_OB-fold"/>
</dbReference>
<evidence type="ECO:0000256" key="4">
    <source>
        <dbReference type="ARBA" id="ARBA00022840"/>
    </source>
</evidence>
<dbReference type="GO" id="GO:0006310">
    <property type="term" value="P:DNA recombination"/>
    <property type="evidence" value="ECO:0007669"/>
    <property type="project" value="UniProtKB-ARBA"/>
</dbReference>
<dbReference type="PANTHER" id="PTHR11630:SF47">
    <property type="entry name" value="DNA HELICASE MCM8"/>
    <property type="match status" value="1"/>
</dbReference>
<dbReference type="SUPFAM" id="SSF50249">
    <property type="entry name" value="Nucleic acid-binding proteins"/>
    <property type="match status" value="1"/>
</dbReference>
<dbReference type="SMART" id="SM00350">
    <property type="entry name" value="MCM"/>
    <property type="match status" value="1"/>
</dbReference>
<dbReference type="InterPro" id="IPR003593">
    <property type="entry name" value="AAA+_ATPase"/>
</dbReference>
<dbReference type="PROSITE" id="PS50051">
    <property type="entry name" value="MCM_2"/>
    <property type="match status" value="1"/>
</dbReference>
<evidence type="ECO:0000259" key="9">
    <source>
        <dbReference type="PROSITE" id="PS50051"/>
    </source>
</evidence>